<name>A0ABY6P393_9NOCA</name>
<proteinExistence type="predicted"/>
<keyword evidence="2" id="KW-1185">Reference proteome</keyword>
<protein>
    <submittedName>
        <fullName evidence="1">Uncharacterized protein</fullName>
    </submittedName>
</protein>
<accession>A0ABY6P393</accession>
<dbReference type="EMBL" id="CP110615">
    <property type="protein sequence ID" value="UZJ26125.1"/>
    <property type="molecule type" value="Genomic_DNA"/>
</dbReference>
<dbReference type="Proteomes" id="UP001164965">
    <property type="component" value="Chromosome"/>
</dbReference>
<evidence type="ECO:0000313" key="2">
    <source>
        <dbReference type="Proteomes" id="UP001164965"/>
    </source>
</evidence>
<reference evidence="1" key="1">
    <citation type="submission" date="2022-10" db="EMBL/GenBank/DDBJ databases">
        <title>Rhodococcus sp.75.</title>
        <authorList>
            <person name="Sun M."/>
        </authorList>
    </citation>
    <scope>NUCLEOTIDE SEQUENCE</scope>
    <source>
        <strain evidence="1">75</strain>
    </source>
</reference>
<evidence type="ECO:0000313" key="1">
    <source>
        <dbReference type="EMBL" id="UZJ26125.1"/>
    </source>
</evidence>
<organism evidence="1 2">
    <name type="scientific">Rhodococcus antarcticus</name>
    <dbReference type="NCBI Taxonomy" id="2987751"/>
    <lineage>
        <taxon>Bacteria</taxon>
        <taxon>Bacillati</taxon>
        <taxon>Actinomycetota</taxon>
        <taxon>Actinomycetes</taxon>
        <taxon>Mycobacteriales</taxon>
        <taxon>Nocardiaceae</taxon>
        <taxon>Rhodococcus</taxon>
    </lineage>
</organism>
<dbReference type="RefSeq" id="WP_265384229.1">
    <property type="nucleotide sequence ID" value="NZ_CP110615.1"/>
</dbReference>
<gene>
    <name evidence="1" type="ORF">RHODO2019_06845</name>
</gene>
<sequence>MSRLVWLLVGLVLGAGAATLLARRTVVPAVAPVVERVALPKPVAAPAGRHVWVPPGENAGPADR</sequence>